<evidence type="ECO:0000256" key="3">
    <source>
        <dbReference type="ARBA" id="ARBA00022960"/>
    </source>
</evidence>
<evidence type="ECO:0000259" key="7">
    <source>
        <dbReference type="Pfam" id="PF04085"/>
    </source>
</evidence>
<feature type="coiled-coil region" evidence="6">
    <location>
        <begin position="66"/>
        <end position="100"/>
    </location>
</feature>
<keyword evidence="6" id="KW-0175">Coiled coil</keyword>
<dbReference type="InterPro" id="IPR055342">
    <property type="entry name" value="MreC_beta-barrel_core"/>
</dbReference>
<evidence type="ECO:0000256" key="6">
    <source>
        <dbReference type="SAM" id="Coils"/>
    </source>
</evidence>
<keyword evidence="9" id="KW-1185">Reference proteome</keyword>
<keyword evidence="3 5" id="KW-0133">Cell shape</keyword>
<comment type="similarity">
    <text evidence="1 5">Belongs to the MreC family.</text>
</comment>
<dbReference type="AlphaFoldDB" id="A0A1G6ALG6"/>
<evidence type="ECO:0000256" key="2">
    <source>
        <dbReference type="ARBA" id="ARBA00013855"/>
    </source>
</evidence>
<dbReference type="InterPro" id="IPR042175">
    <property type="entry name" value="Cell/Rod_MreC_2"/>
</dbReference>
<proteinExistence type="inferred from homology"/>
<feature type="domain" description="Rod shape-determining protein MreC beta-barrel core" evidence="7">
    <location>
        <begin position="127"/>
        <end position="278"/>
    </location>
</feature>
<dbReference type="GO" id="GO:0005886">
    <property type="term" value="C:plasma membrane"/>
    <property type="evidence" value="ECO:0007669"/>
    <property type="project" value="TreeGrafter"/>
</dbReference>
<organism evidence="8 9">
    <name type="scientific">Eubacterium oxidoreducens</name>
    <dbReference type="NCBI Taxonomy" id="1732"/>
    <lineage>
        <taxon>Bacteria</taxon>
        <taxon>Bacillati</taxon>
        <taxon>Bacillota</taxon>
        <taxon>Clostridia</taxon>
        <taxon>Eubacteriales</taxon>
        <taxon>Eubacteriaceae</taxon>
        <taxon>Eubacterium</taxon>
    </lineage>
</organism>
<evidence type="ECO:0000313" key="8">
    <source>
        <dbReference type="EMBL" id="SDB09221.1"/>
    </source>
</evidence>
<dbReference type="PIRSF" id="PIRSF038471">
    <property type="entry name" value="MreC"/>
    <property type="match status" value="1"/>
</dbReference>
<accession>A0A1G6ALG6</accession>
<dbReference type="STRING" id="1732.SAMN02910417_00674"/>
<dbReference type="NCBIfam" id="TIGR00219">
    <property type="entry name" value="mreC"/>
    <property type="match status" value="1"/>
</dbReference>
<evidence type="ECO:0000313" key="9">
    <source>
        <dbReference type="Proteomes" id="UP000199228"/>
    </source>
</evidence>
<gene>
    <name evidence="8" type="ORF">SAMN02910417_00674</name>
</gene>
<evidence type="ECO:0000256" key="1">
    <source>
        <dbReference type="ARBA" id="ARBA00009369"/>
    </source>
</evidence>
<dbReference type="Proteomes" id="UP000199228">
    <property type="component" value="Unassembled WGS sequence"/>
</dbReference>
<comment type="function">
    <text evidence="5">Involved in formation and maintenance of cell shape.</text>
</comment>
<dbReference type="InterPro" id="IPR007221">
    <property type="entry name" value="MreC"/>
</dbReference>
<reference evidence="8 9" key="1">
    <citation type="submission" date="2016-10" db="EMBL/GenBank/DDBJ databases">
        <authorList>
            <person name="de Groot N.N."/>
        </authorList>
    </citation>
    <scope>NUCLEOTIDE SEQUENCE [LARGE SCALE GENOMIC DNA]</scope>
    <source>
        <strain evidence="8 9">DSM 3217</strain>
    </source>
</reference>
<dbReference type="GO" id="GO:0008360">
    <property type="term" value="P:regulation of cell shape"/>
    <property type="evidence" value="ECO:0007669"/>
    <property type="project" value="UniProtKB-KW"/>
</dbReference>
<dbReference type="OrthoDB" id="9792313at2"/>
<protein>
    <recommendedName>
        <fullName evidence="2 5">Cell shape-determining protein MreC</fullName>
    </recommendedName>
    <alternativeName>
        <fullName evidence="4 5">Cell shape protein MreC</fullName>
    </alternativeName>
</protein>
<dbReference type="Gene3D" id="2.40.10.350">
    <property type="entry name" value="Rod shape-determining protein MreC, domain 2"/>
    <property type="match status" value="1"/>
</dbReference>
<dbReference type="Gene3D" id="2.40.10.340">
    <property type="entry name" value="Rod shape-determining protein MreC, domain 1"/>
    <property type="match status" value="1"/>
</dbReference>
<name>A0A1G6ALG6_EUBOX</name>
<evidence type="ECO:0000256" key="5">
    <source>
        <dbReference type="PIRNR" id="PIRNR038471"/>
    </source>
</evidence>
<dbReference type="EMBL" id="FMXR01000006">
    <property type="protein sequence ID" value="SDB09221.1"/>
    <property type="molecule type" value="Genomic_DNA"/>
</dbReference>
<dbReference type="RefSeq" id="WP_090172203.1">
    <property type="nucleotide sequence ID" value="NZ_FMXR01000006.1"/>
</dbReference>
<sequence length="289" mass="32079">MRRKMKKKLPIPTKYLVLILTAICIIFIFVSFTANISGGPLKTVAGYVFVPMQKGINKVGTAISDKIEYIQELNQVMEENEELTAQVNELTEELNSLKLDQYELDNLKELLEVSEEYSDYDTMTATVIGKDAGNWFSTFLIDKGSKDGITVDMNVIAGGGLVGIVTDVGQNYAKVRSIIDDTNNVSAMVVNTSDNCIVSGDLEEMNANQQILISDLQDDEDAVKEGDQIVTSNVSDKYLPNLRIGYISTLEYDSNNLTKSGTITPSVDFKHMNNVLVILQTKEYVDEEE</sequence>
<dbReference type="Pfam" id="PF04085">
    <property type="entry name" value="MreC"/>
    <property type="match status" value="1"/>
</dbReference>
<evidence type="ECO:0000256" key="4">
    <source>
        <dbReference type="ARBA" id="ARBA00032089"/>
    </source>
</evidence>
<dbReference type="PANTHER" id="PTHR34138:SF1">
    <property type="entry name" value="CELL SHAPE-DETERMINING PROTEIN MREC"/>
    <property type="match status" value="1"/>
</dbReference>
<dbReference type="InterPro" id="IPR042177">
    <property type="entry name" value="Cell/Rod_1"/>
</dbReference>
<dbReference type="PANTHER" id="PTHR34138">
    <property type="entry name" value="CELL SHAPE-DETERMINING PROTEIN MREC"/>
    <property type="match status" value="1"/>
</dbReference>